<name>A0A650CR95_9CREN</name>
<dbReference type="EMBL" id="CP045483">
    <property type="protein sequence ID" value="QGR20293.1"/>
    <property type="molecule type" value="Genomic_DNA"/>
</dbReference>
<organism evidence="1 2">
    <name type="scientific">Stygiolobus azoricus</name>
    <dbReference type="NCBI Taxonomy" id="41675"/>
    <lineage>
        <taxon>Archaea</taxon>
        <taxon>Thermoproteota</taxon>
        <taxon>Thermoprotei</taxon>
        <taxon>Sulfolobales</taxon>
        <taxon>Sulfolobaceae</taxon>
        <taxon>Stygiolobus</taxon>
    </lineage>
</organism>
<gene>
    <name evidence="1" type="ORF">D1868_10040</name>
</gene>
<protein>
    <submittedName>
        <fullName evidence="1">Uncharacterized protein</fullName>
    </submittedName>
</protein>
<dbReference type="AlphaFoldDB" id="A0A650CR95"/>
<dbReference type="RefSeq" id="WP_156007743.1">
    <property type="nucleotide sequence ID" value="NZ_CP045483.1"/>
</dbReference>
<evidence type="ECO:0000313" key="1">
    <source>
        <dbReference type="EMBL" id="QGR20293.1"/>
    </source>
</evidence>
<dbReference type="GeneID" id="42799413"/>
<reference evidence="1 2" key="1">
    <citation type="submission" date="2019-10" db="EMBL/GenBank/DDBJ databases">
        <title>Genome Sequences from Six Type Strain Members of the Archaeal Family Sulfolobaceae: Acidianus ambivalens, Acidianus infernus, Metallosphaera prunae, Stygiolobus azoricus, Sulfolobus metallicus, and Sulfurisphaera ohwakuensis.</title>
        <authorList>
            <person name="Counts J.A."/>
            <person name="Kelly R.M."/>
        </authorList>
    </citation>
    <scope>NUCLEOTIDE SEQUENCE [LARGE SCALE GENOMIC DNA]</scope>
    <source>
        <strain evidence="1 2">FC6</strain>
    </source>
</reference>
<keyword evidence="2" id="KW-1185">Reference proteome</keyword>
<accession>A0A650CR95</accession>
<evidence type="ECO:0000313" key="2">
    <source>
        <dbReference type="Proteomes" id="UP000423396"/>
    </source>
</evidence>
<dbReference type="KEGG" id="sazo:D1868_10040"/>
<dbReference type="Proteomes" id="UP000423396">
    <property type="component" value="Chromosome"/>
</dbReference>
<dbReference type="OrthoDB" id="43714at2157"/>
<sequence length="149" mass="17452">MEFKGILIEEEDLLRTGKISDEIRKKLEREGFKIVKKKGNENIITTFEEDKTSLVCDKEEIIFRLLLLSSTITRIIITEKITTVVMFTGRKSITHSFRINRATALEGLRKTYITSKSSQEFLQNFFKYLHENNDDAVLGWLREFLKNKS</sequence>
<proteinExistence type="predicted"/>